<dbReference type="InterPro" id="IPR027417">
    <property type="entry name" value="P-loop_NTPase"/>
</dbReference>
<name>W8KQ54_9GAMM</name>
<dbReference type="Pfam" id="PF01926">
    <property type="entry name" value="MMR_HSR1"/>
    <property type="match status" value="1"/>
</dbReference>
<dbReference type="KEGG" id="hhc:M911_08030"/>
<evidence type="ECO:0000313" key="4">
    <source>
        <dbReference type="Proteomes" id="UP000019442"/>
    </source>
</evidence>
<sequence length="405" mass="43719">MKPTTPWRRFMDAVLKPEPDPGLAADIRAQARARAPVLWLLGKVQSGKSSIVRSVTGDPQVEIGSAFEPCTRASRIHEFPADVPVVRFLDTRGLEEAGYDPSDDLAVVERGAHAVIAVARAMDPQQETLLRVLRQVRRRHPDWAIVLVQTRLHDGYPDDRDHPGPEALARDPDLEDLRRSMETQARAFRELPGHGPFHQVAVDLTRPEDDFSDPDYGLDALLDALEAACSAGRAGLIRELARNARDSRQARIRPHILGYATAAGVTDMVPVVGMVTVPTLQGKMLHSIGEFYALTWDRPTLKAFMASLGSGTLLGLGAGFAARQLGKLIPVYGQAAGAAVAGAASAAVTYALGRAACYYLEQVRMGVNTPEGVSEAFNGALKEAHTLFRRQNGLNPSPPSGGPHS</sequence>
<feature type="transmembrane region" description="Helical" evidence="1">
    <location>
        <begin position="300"/>
        <end position="322"/>
    </location>
</feature>
<dbReference type="SUPFAM" id="SSF52540">
    <property type="entry name" value="P-loop containing nucleoside triphosphate hydrolases"/>
    <property type="match status" value="1"/>
</dbReference>
<dbReference type="HOGENOM" id="CLU_057498_0_0_6"/>
<organism evidence="3 4">
    <name type="scientific">Ectothiorhodospira haloalkaliphila</name>
    <dbReference type="NCBI Taxonomy" id="421628"/>
    <lineage>
        <taxon>Bacteria</taxon>
        <taxon>Pseudomonadati</taxon>
        <taxon>Pseudomonadota</taxon>
        <taxon>Gammaproteobacteria</taxon>
        <taxon>Chromatiales</taxon>
        <taxon>Ectothiorhodospiraceae</taxon>
        <taxon>Ectothiorhodospira</taxon>
    </lineage>
</organism>
<keyword evidence="4" id="KW-1185">Reference proteome</keyword>
<proteinExistence type="predicted"/>
<dbReference type="Proteomes" id="UP000019442">
    <property type="component" value="Chromosome"/>
</dbReference>
<keyword evidence="1" id="KW-0812">Transmembrane</keyword>
<feature type="transmembrane region" description="Helical" evidence="1">
    <location>
        <begin position="256"/>
        <end position="280"/>
    </location>
</feature>
<evidence type="ECO:0000259" key="2">
    <source>
        <dbReference type="Pfam" id="PF01926"/>
    </source>
</evidence>
<gene>
    <name evidence="3" type="ORF">M911_08030</name>
</gene>
<dbReference type="GO" id="GO:0005525">
    <property type="term" value="F:GTP binding"/>
    <property type="evidence" value="ECO:0007669"/>
    <property type="project" value="InterPro"/>
</dbReference>
<accession>W8KQ54</accession>
<dbReference type="EMBL" id="CP007268">
    <property type="protein sequence ID" value="AHK79112.1"/>
    <property type="molecule type" value="Genomic_DNA"/>
</dbReference>
<dbReference type="Gene3D" id="3.40.50.300">
    <property type="entry name" value="P-loop containing nucleotide triphosphate hydrolases"/>
    <property type="match status" value="1"/>
</dbReference>
<dbReference type="AlphaFoldDB" id="W8KQ54"/>
<keyword evidence="1" id="KW-0472">Membrane</keyword>
<dbReference type="PATRIC" id="fig|1354791.3.peg.2054"/>
<reference evidence="3 4" key="1">
    <citation type="journal article" date="2014" name="J Genomics">
        <title>Draft Genome Sequence of the Extremely Halophilic Phototrophic Purple Sulfur Bacterium Halorhodospira halochloris.</title>
        <authorList>
            <person name="Singh K.S."/>
            <person name="Kirksey J."/>
            <person name="Hoff W.D."/>
            <person name="Deole R."/>
        </authorList>
    </citation>
    <scope>NUCLEOTIDE SEQUENCE [LARGE SCALE GENOMIC DNA]</scope>
    <source>
        <strain evidence="3 4">A</strain>
    </source>
</reference>
<protein>
    <recommendedName>
        <fullName evidence="2">G domain-containing protein</fullName>
    </recommendedName>
</protein>
<evidence type="ECO:0000256" key="1">
    <source>
        <dbReference type="SAM" id="Phobius"/>
    </source>
</evidence>
<evidence type="ECO:0000313" key="3">
    <source>
        <dbReference type="EMBL" id="AHK79112.1"/>
    </source>
</evidence>
<dbReference type="InterPro" id="IPR006073">
    <property type="entry name" value="GTP-bd"/>
</dbReference>
<dbReference type="CDD" id="cd00882">
    <property type="entry name" value="Ras_like_GTPase"/>
    <property type="match status" value="1"/>
</dbReference>
<reference evidence="4" key="2">
    <citation type="submission" date="2014-02" db="EMBL/GenBank/DDBJ databases">
        <title>Draft Genome Sequence of extremely halophilic bacteria Halorhodospira halochloris.</title>
        <authorList>
            <person name="Singh K.S."/>
        </authorList>
    </citation>
    <scope>NUCLEOTIDE SEQUENCE [LARGE SCALE GENOMIC DNA]</scope>
    <source>
        <strain evidence="4">A</strain>
    </source>
</reference>
<feature type="domain" description="G" evidence="2">
    <location>
        <begin position="40"/>
        <end position="138"/>
    </location>
</feature>
<keyword evidence="1" id="KW-1133">Transmembrane helix</keyword>